<name>A0A1C7LVF5_GRIFR</name>
<keyword evidence="2" id="KW-1185">Reference proteome</keyword>
<evidence type="ECO:0000313" key="2">
    <source>
        <dbReference type="Proteomes" id="UP000092993"/>
    </source>
</evidence>
<sequence length="134" mass="14589">MAEGVPQTAQSNLGCLQAVCRDEAQDEHEGRSKPAHWAAHPCSTSCMYAPSTAGSDSPTTIHFSSRFADAHAPKARAVDGNDVRFTCVKRIVILPLRYADCESRNSNTEGLTFIFVHLARARLEVHCESAACRT</sequence>
<dbReference type="AlphaFoldDB" id="A0A1C7LVF5"/>
<organism evidence="1 2">
    <name type="scientific">Grifola frondosa</name>
    <name type="common">Maitake</name>
    <name type="synonym">Polyporus frondosus</name>
    <dbReference type="NCBI Taxonomy" id="5627"/>
    <lineage>
        <taxon>Eukaryota</taxon>
        <taxon>Fungi</taxon>
        <taxon>Dikarya</taxon>
        <taxon>Basidiomycota</taxon>
        <taxon>Agaricomycotina</taxon>
        <taxon>Agaricomycetes</taxon>
        <taxon>Polyporales</taxon>
        <taxon>Grifolaceae</taxon>
        <taxon>Grifola</taxon>
    </lineage>
</organism>
<dbReference type="Proteomes" id="UP000092993">
    <property type="component" value="Unassembled WGS sequence"/>
</dbReference>
<gene>
    <name evidence="1" type="ORF">A0H81_11988</name>
</gene>
<protein>
    <submittedName>
        <fullName evidence="1">Uncharacterized protein</fullName>
    </submittedName>
</protein>
<reference evidence="1 2" key="1">
    <citation type="submission" date="2016-03" db="EMBL/GenBank/DDBJ databases">
        <title>Whole genome sequencing of Grifola frondosa 9006-11.</title>
        <authorList>
            <person name="Min B."/>
            <person name="Park H."/>
            <person name="Kim J.-G."/>
            <person name="Cho H."/>
            <person name="Oh Y.-L."/>
            <person name="Kong W.-S."/>
            <person name="Choi I.-G."/>
        </authorList>
    </citation>
    <scope>NUCLEOTIDE SEQUENCE [LARGE SCALE GENOMIC DNA]</scope>
    <source>
        <strain evidence="1 2">9006-11</strain>
    </source>
</reference>
<evidence type="ECO:0000313" key="1">
    <source>
        <dbReference type="EMBL" id="OBZ68186.1"/>
    </source>
</evidence>
<dbReference type="EMBL" id="LUGG01000022">
    <property type="protein sequence ID" value="OBZ68186.1"/>
    <property type="molecule type" value="Genomic_DNA"/>
</dbReference>
<accession>A0A1C7LVF5</accession>
<proteinExistence type="predicted"/>
<comment type="caution">
    <text evidence="1">The sequence shown here is derived from an EMBL/GenBank/DDBJ whole genome shotgun (WGS) entry which is preliminary data.</text>
</comment>